<dbReference type="SUPFAM" id="SSF51735">
    <property type="entry name" value="NAD(P)-binding Rossmann-fold domains"/>
    <property type="match status" value="1"/>
</dbReference>
<protein>
    <submittedName>
        <fullName evidence="2">Saccharopine dehydrogenase-like NADP-dependent oxidoreductase</fullName>
    </submittedName>
</protein>
<organism evidence="2 3">
    <name type="scientific">Thermocatellispora tengchongensis</name>
    <dbReference type="NCBI Taxonomy" id="1073253"/>
    <lineage>
        <taxon>Bacteria</taxon>
        <taxon>Bacillati</taxon>
        <taxon>Actinomycetota</taxon>
        <taxon>Actinomycetes</taxon>
        <taxon>Streptosporangiales</taxon>
        <taxon>Streptosporangiaceae</taxon>
        <taxon>Thermocatellispora</taxon>
    </lineage>
</organism>
<keyword evidence="3" id="KW-1185">Reference proteome</keyword>
<dbReference type="InterPro" id="IPR036291">
    <property type="entry name" value="NAD(P)-bd_dom_sf"/>
</dbReference>
<dbReference type="Gene3D" id="3.40.50.720">
    <property type="entry name" value="NAD(P)-binding Rossmann-like Domain"/>
    <property type="match status" value="1"/>
</dbReference>
<name>A0A840NVF0_9ACTN</name>
<gene>
    <name evidence="2" type="ORF">HNP84_000908</name>
</gene>
<sequence length="338" mass="35288">MTGRIVILGGYGAVGREAAGALSRWYPGEIVVAGRDPGKARPVTGAVPLRLDVRDQAAVERAVTGAHAVLMCAERDNARVARSCLDRGVHYLDVSASHRLLARIERLNGHARSRSVTALLSVHLAPGVTNLLARHCVTAPGDAEEVRIGVLLGGGERHGPAAIRWTLDGLGEPGTSWRMRFPEPYGVRAVHAFPFSDQHTLPASLGVTKVTTGLCLDSEVLTRLLAAAPRLGVTRLAARPRVRAALVAALGRVRVGGDGFAVTVSAGTGSAGTVTASFSGRRQSRATGLVAALLVRRLGSLPAGVHHIEEVVEPAEFLGELAAEGFDVVLGAPHYDAG</sequence>
<dbReference type="PANTHER" id="PTHR43796">
    <property type="entry name" value="CARBOXYNORSPERMIDINE SYNTHASE"/>
    <property type="match status" value="1"/>
</dbReference>
<dbReference type="PANTHER" id="PTHR43796:SF2">
    <property type="entry name" value="CARBOXYNORSPERMIDINE SYNTHASE"/>
    <property type="match status" value="1"/>
</dbReference>
<accession>A0A840NVF0</accession>
<feature type="domain" description="Saccharopine dehydrogenase NADP binding" evidence="1">
    <location>
        <begin position="5"/>
        <end position="112"/>
    </location>
</feature>
<evidence type="ECO:0000313" key="3">
    <source>
        <dbReference type="Proteomes" id="UP000578449"/>
    </source>
</evidence>
<dbReference type="InterPro" id="IPR005097">
    <property type="entry name" value="Sacchrp_dh_NADP-bd"/>
</dbReference>
<evidence type="ECO:0000259" key="1">
    <source>
        <dbReference type="Pfam" id="PF03435"/>
    </source>
</evidence>
<dbReference type="Proteomes" id="UP000578449">
    <property type="component" value="Unassembled WGS sequence"/>
</dbReference>
<dbReference type="Pfam" id="PF03435">
    <property type="entry name" value="Sacchrp_dh_NADP"/>
    <property type="match status" value="1"/>
</dbReference>
<evidence type="ECO:0000313" key="2">
    <source>
        <dbReference type="EMBL" id="MBB5131202.1"/>
    </source>
</evidence>
<dbReference type="EMBL" id="JACHGN010000002">
    <property type="protein sequence ID" value="MBB5131202.1"/>
    <property type="molecule type" value="Genomic_DNA"/>
</dbReference>
<dbReference type="AlphaFoldDB" id="A0A840NVF0"/>
<reference evidence="2 3" key="1">
    <citation type="submission" date="2020-08" db="EMBL/GenBank/DDBJ databases">
        <title>Genomic Encyclopedia of Type Strains, Phase IV (KMG-IV): sequencing the most valuable type-strain genomes for metagenomic binning, comparative biology and taxonomic classification.</title>
        <authorList>
            <person name="Goeker M."/>
        </authorList>
    </citation>
    <scope>NUCLEOTIDE SEQUENCE [LARGE SCALE GENOMIC DNA]</scope>
    <source>
        <strain evidence="2 3">DSM 45615</strain>
    </source>
</reference>
<dbReference type="RefSeq" id="WP_185048048.1">
    <property type="nucleotide sequence ID" value="NZ_BAABIX010000075.1"/>
</dbReference>
<comment type="caution">
    <text evidence="2">The sequence shown here is derived from an EMBL/GenBank/DDBJ whole genome shotgun (WGS) entry which is preliminary data.</text>
</comment>
<proteinExistence type="predicted"/>